<proteinExistence type="predicted"/>
<keyword evidence="2" id="KW-0472">Membrane</keyword>
<dbReference type="Proteomes" id="UP000521199">
    <property type="component" value="Unassembled WGS sequence"/>
</dbReference>
<dbReference type="AlphaFoldDB" id="A0A7W8G1I2"/>
<keyword evidence="2" id="KW-1133">Transmembrane helix</keyword>
<evidence type="ECO:0000256" key="2">
    <source>
        <dbReference type="SAM" id="Phobius"/>
    </source>
</evidence>
<name>A0A7W8G1I2_9GAMM</name>
<evidence type="ECO:0000313" key="4">
    <source>
        <dbReference type="Proteomes" id="UP000521199"/>
    </source>
</evidence>
<feature type="compositionally biased region" description="Gly residues" evidence="1">
    <location>
        <begin position="108"/>
        <end position="119"/>
    </location>
</feature>
<protein>
    <submittedName>
        <fullName evidence="3">Uncharacterized protein</fullName>
    </submittedName>
</protein>
<keyword evidence="2" id="KW-0812">Transmembrane</keyword>
<keyword evidence="4" id="KW-1185">Reference proteome</keyword>
<feature type="transmembrane region" description="Helical" evidence="2">
    <location>
        <begin position="24"/>
        <end position="44"/>
    </location>
</feature>
<organism evidence="3 4">
    <name type="scientific">Chiayiivirga flava</name>
    <dbReference type="NCBI Taxonomy" id="659595"/>
    <lineage>
        <taxon>Bacteria</taxon>
        <taxon>Pseudomonadati</taxon>
        <taxon>Pseudomonadota</taxon>
        <taxon>Gammaproteobacteria</taxon>
        <taxon>Lysobacterales</taxon>
        <taxon>Lysobacteraceae</taxon>
        <taxon>Chiayiivirga</taxon>
    </lineage>
</organism>
<dbReference type="RefSeq" id="WP_246387624.1">
    <property type="nucleotide sequence ID" value="NZ_JACHHP010000002.1"/>
</dbReference>
<gene>
    <name evidence="3" type="ORF">HNQ52_001194</name>
</gene>
<sequence>MRWLWFVGSLVCFAVVFKTPSMGLAVLCLIGALAFLLIGVVALASARIDARSRDVTTLLGPDELRRMREAAQRRGSADVAPLAVGGAVVGTHVAGGMDRDLDSVDGGSDAGSDGGGGGD</sequence>
<comment type="caution">
    <text evidence="3">The sequence shown here is derived from an EMBL/GenBank/DDBJ whole genome shotgun (WGS) entry which is preliminary data.</text>
</comment>
<evidence type="ECO:0000313" key="3">
    <source>
        <dbReference type="EMBL" id="MBB5207665.1"/>
    </source>
</evidence>
<dbReference type="EMBL" id="JACHHP010000002">
    <property type="protein sequence ID" value="MBB5207665.1"/>
    <property type="molecule type" value="Genomic_DNA"/>
</dbReference>
<feature type="region of interest" description="Disordered" evidence="1">
    <location>
        <begin position="96"/>
        <end position="119"/>
    </location>
</feature>
<accession>A0A7W8G1I2</accession>
<evidence type="ECO:0000256" key="1">
    <source>
        <dbReference type="SAM" id="MobiDB-lite"/>
    </source>
</evidence>
<reference evidence="3 4" key="1">
    <citation type="submission" date="2020-08" db="EMBL/GenBank/DDBJ databases">
        <title>Genomic Encyclopedia of Type Strains, Phase IV (KMG-IV): sequencing the most valuable type-strain genomes for metagenomic binning, comparative biology and taxonomic classification.</title>
        <authorList>
            <person name="Goeker M."/>
        </authorList>
    </citation>
    <scope>NUCLEOTIDE SEQUENCE [LARGE SCALE GENOMIC DNA]</scope>
    <source>
        <strain evidence="3 4">DSM 24163</strain>
    </source>
</reference>